<dbReference type="OrthoDB" id="669828at2759"/>
<dbReference type="InterPro" id="IPR000529">
    <property type="entry name" value="Ribosomal_bS6"/>
</dbReference>
<evidence type="ECO:0000256" key="3">
    <source>
        <dbReference type="ARBA" id="ARBA00022884"/>
    </source>
</evidence>
<dbReference type="PANTHER" id="PTHR21011:SF1">
    <property type="entry name" value="SMALL RIBOSOMAL SUBUNIT PROTEIN BS6M"/>
    <property type="match status" value="1"/>
</dbReference>
<keyword evidence="7" id="KW-1185">Reference proteome</keyword>
<dbReference type="PROSITE" id="PS01048">
    <property type="entry name" value="RIBOSOMAL_S6"/>
    <property type="match status" value="1"/>
</dbReference>
<feature type="region of interest" description="Disordered" evidence="6">
    <location>
        <begin position="232"/>
        <end position="328"/>
    </location>
</feature>
<dbReference type="GO" id="GO:0005737">
    <property type="term" value="C:cytoplasm"/>
    <property type="evidence" value="ECO:0007669"/>
    <property type="project" value="UniProtKB-ARBA"/>
</dbReference>
<dbReference type="CDD" id="cd00473">
    <property type="entry name" value="bS6"/>
    <property type="match status" value="1"/>
</dbReference>
<keyword evidence="3" id="KW-0694">RNA-binding</keyword>
<dbReference type="InParanoid" id="A0A2I4GTM0"/>
<evidence type="ECO:0000313" key="8">
    <source>
        <dbReference type="RefSeq" id="XP_018847245.2"/>
    </source>
</evidence>
<dbReference type="InterPro" id="IPR020815">
    <property type="entry name" value="Ribosomal_bS6_CS"/>
</dbReference>
<dbReference type="InterPro" id="IPR020814">
    <property type="entry name" value="Ribosomal_S6_plastid/chlpt"/>
</dbReference>
<dbReference type="GO" id="GO:0006412">
    <property type="term" value="P:translation"/>
    <property type="evidence" value="ECO:0007669"/>
    <property type="project" value="InterPro"/>
</dbReference>
<evidence type="ECO:0000256" key="1">
    <source>
        <dbReference type="ARBA" id="ARBA00009512"/>
    </source>
</evidence>
<dbReference type="NCBIfam" id="TIGR00166">
    <property type="entry name" value="S6"/>
    <property type="match status" value="1"/>
</dbReference>
<dbReference type="STRING" id="51240.A0A2I4GTM0"/>
<dbReference type="HAMAP" id="MF_00360">
    <property type="entry name" value="Ribosomal_bS6"/>
    <property type="match status" value="1"/>
</dbReference>
<dbReference type="Proteomes" id="UP000235220">
    <property type="component" value="Chromosome 7"/>
</dbReference>
<dbReference type="AlphaFoldDB" id="A0A2I4GTM0"/>
<dbReference type="Pfam" id="PF01250">
    <property type="entry name" value="Ribosomal_S6"/>
    <property type="match status" value="1"/>
</dbReference>
<keyword evidence="5" id="KW-0687">Ribonucleoprotein</keyword>
<dbReference type="PANTHER" id="PTHR21011">
    <property type="entry name" value="MITOCHONDRIAL 28S RIBOSOMAL PROTEIN S6"/>
    <property type="match status" value="1"/>
</dbReference>
<dbReference type="GO" id="GO:0003735">
    <property type="term" value="F:structural constituent of ribosome"/>
    <property type="evidence" value="ECO:0000318"/>
    <property type="project" value="GO_Central"/>
</dbReference>
<organism evidence="7 8">
    <name type="scientific">Juglans regia</name>
    <name type="common">English walnut</name>
    <dbReference type="NCBI Taxonomy" id="51240"/>
    <lineage>
        <taxon>Eukaryota</taxon>
        <taxon>Viridiplantae</taxon>
        <taxon>Streptophyta</taxon>
        <taxon>Embryophyta</taxon>
        <taxon>Tracheophyta</taxon>
        <taxon>Spermatophyta</taxon>
        <taxon>Magnoliopsida</taxon>
        <taxon>eudicotyledons</taxon>
        <taxon>Gunneridae</taxon>
        <taxon>Pentapetalae</taxon>
        <taxon>rosids</taxon>
        <taxon>fabids</taxon>
        <taxon>Fagales</taxon>
        <taxon>Juglandaceae</taxon>
        <taxon>Juglans</taxon>
    </lineage>
</organism>
<evidence type="ECO:0000256" key="2">
    <source>
        <dbReference type="ARBA" id="ARBA00022730"/>
    </source>
</evidence>
<dbReference type="RefSeq" id="XP_018847245.2">
    <property type="nucleotide sequence ID" value="XM_018991700.2"/>
</dbReference>
<dbReference type="SUPFAM" id="SSF54995">
    <property type="entry name" value="Ribosomal protein S6"/>
    <property type="match status" value="1"/>
</dbReference>
<keyword evidence="2" id="KW-0699">rRNA-binding</keyword>
<dbReference type="FunCoup" id="A0A2I4GTM0">
    <property type="interactions" value="1154"/>
</dbReference>
<keyword evidence="4" id="KW-0689">Ribosomal protein</keyword>
<evidence type="ECO:0000256" key="5">
    <source>
        <dbReference type="ARBA" id="ARBA00023274"/>
    </source>
</evidence>
<evidence type="ECO:0000313" key="7">
    <source>
        <dbReference type="Proteomes" id="UP000235220"/>
    </source>
</evidence>
<name>A0A2I4GTM0_JUGRE</name>
<protein>
    <submittedName>
        <fullName evidence="8">Glutamic acid-rich protein</fullName>
    </submittedName>
</protein>
<dbReference type="FunFam" id="3.30.70.60:FF:000002">
    <property type="entry name" value="30S ribosomal protein S6"/>
    <property type="match status" value="1"/>
</dbReference>
<proteinExistence type="inferred from homology"/>
<dbReference type="KEGG" id="jre:109010786"/>
<dbReference type="Gene3D" id="3.30.70.60">
    <property type="match status" value="1"/>
</dbReference>
<feature type="compositionally biased region" description="Acidic residues" evidence="6">
    <location>
        <begin position="249"/>
        <end position="291"/>
    </location>
</feature>
<dbReference type="GO" id="GO:0070181">
    <property type="term" value="F:small ribosomal subunit rRNA binding"/>
    <property type="evidence" value="ECO:0000318"/>
    <property type="project" value="GO_Central"/>
</dbReference>
<gene>
    <name evidence="8" type="primary">LOC109010786</name>
</gene>
<dbReference type="InterPro" id="IPR035980">
    <property type="entry name" value="Ribosomal_bS6_sf"/>
</dbReference>
<evidence type="ECO:0000256" key="6">
    <source>
        <dbReference type="SAM" id="MobiDB-lite"/>
    </source>
</evidence>
<comment type="similarity">
    <text evidence="1">Belongs to the bacterial ribosomal protein bS6 family.</text>
</comment>
<dbReference type="GO" id="GO:0015935">
    <property type="term" value="C:small ribosomal subunit"/>
    <property type="evidence" value="ECO:0000318"/>
    <property type="project" value="GO_Central"/>
</dbReference>
<sequence>MEALLNSSSSVCFTLNAPKMAIITGSLLRDPNLYMKAANGYSSLSLSAPFTTHKLSVGFRDSVIVGAKNSKNKKADGHSFVPKPDEATGPFPEAVLLKEKKVQDGKLLPEFADEEEEKFYETLMLQLESETVVEQMRHYEVVYLIHEKHAEEVGNVNEKVQDFLREKKGKIWRLSDWGMRRLAYKINKAKNAHYILMNFELEAKWINDFKSMLDKDERVIRHLVIKRDEAITEDCPPPPEFHTLRAGTDDYDEEEEDIDYDDAYDYEDDKEDWDGEGEEGEMEDYDDETEDGIIAVKNEAGDREHKNNISAIARNKGRKNMRSEKVGR</sequence>
<accession>A0A2I4GTM0</accession>
<dbReference type="GeneID" id="109010786"/>
<reference evidence="8" key="1">
    <citation type="submission" date="2025-08" db="UniProtKB">
        <authorList>
            <consortium name="RefSeq"/>
        </authorList>
    </citation>
    <scope>IDENTIFICATION</scope>
    <source>
        <tissue evidence="8">Leaves</tissue>
    </source>
</reference>
<dbReference type="InterPro" id="IPR014717">
    <property type="entry name" value="Transl_elong_EF1B/ribsomal_bS6"/>
</dbReference>
<evidence type="ECO:0000256" key="4">
    <source>
        <dbReference type="ARBA" id="ARBA00022980"/>
    </source>
</evidence>